<keyword evidence="1" id="KW-0677">Repeat</keyword>
<dbReference type="GO" id="GO:0009451">
    <property type="term" value="P:RNA modification"/>
    <property type="evidence" value="ECO:0007669"/>
    <property type="project" value="InterPro"/>
</dbReference>
<dbReference type="GO" id="GO:0003723">
    <property type="term" value="F:RNA binding"/>
    <property type="evidence" value="ECO:0007669"/>
    <property type="project" value="InterPro"/>
</dbReference>
<evidence type="ECO:0000313" key="3">
    <source>
        <dbReference type="EMBL" id="KAK4433399.1"/>
    </source>
</evidence>
<accession>A0AAE2CTB8</accession>
<evidence type="ECO:0000313" key="4">
    <source>
        <dbReference type="Proteomes" id="UP001293254"/>
    </source>
</evidence>
<proteinExistence type="predicted"/>
<sequence length="261" mass="29597">MAINFPAKLQLLGSVHDRELFKPKVPNRKEARKSSAAIAFQSINERTRVVGSKLFEFGANYEYSQKAQVQELVDQLHSCAEKGLLTETKVIHGYLLKSDFDDDNLLKLLNHVIYAYLKCSDFESAKIVFNYLPRTNVFSWSVMIAGFNQQASFRDGLNYFCKMTTHGILPDGFTYSAILQSCIGMGSVDLGDVVHGQIIFVHGGLLSKFPIKVKGRNPYDPMQKLGSCHGESWPKYLEDIDKLWFDRTQTYQITGNEYNTV</sequence>
<dbReference type="Proteomes" id="UP001293254">
    <property type="component" value="Unassembled WGS sequence"/>
</dbReference>
<dbReference type="Gene3D" id="1.25.40.10">
    <property type="entry name" value="Tetratricopeptide repeat domain"/>
    <property type="match status" value="1"/>
</dbReference>
<evidence type="ECO:0000256" key="2">
    <source>
        <dbReference type="PROSITE-ProRule" id="PRU00708"/>
    </source>
</evidence>
<feature type="repeat" description="PPR" evidence="2">
    <location>
        <begin position="136"/>
        <end position="170"/>
    </location>
</feature>
<dbReference type="InterPro" id="IPR002885">
    <property type="entry name" value="PPR_rpt"/>
</dbReference>
<gene>
    <name evidence="3" type="ORF">Salat_1102200</name>
</gene>
<dbReference type="InterPro" id="IPR011990">
    <property type="entry name" value="TPR-like_helical_dom_sf"/>
</dbReference>
<protein>
    <submittedName>
        <fullName evidence="3">Pentatricopeptide repeat-containing protein, chloroplastic</fullName>
    </submittedName>
</protein>
<reference evidence="3" key="1">
    <citation type="submission" date="2020-06" db="EMBL/GenBank/DDBJ databases">
        <authorList>
            <person name="Li T."/>
            <person name="Hu X."/>
            <person name="Zhang T."/>
            <person name="Song X."/>
            <person name="Zhang H."/>
            <person name="Dai N."/>
            <person name="Sheng W."/>
            <person name="Hou X."/>
            <person name="Wei L."/>
        </authorList>
    </citation>
    <scope>NUCLEOTIDE SEQUENCE</scope>
    <source>
        <strain evidence="3">3651</strain>
        <tissue evidence="3">Leaf</tissue>
    </source>
</reference>
<dbReference type="EMBL" id="JACGWO010000003">
    <property type="protein sequence ID" value="KAK4433399.1"/>
    <property type="molecule type" value="Genomic_DNA"/>
</dbReference>
<dbReference type="PROSITE" id="PS51375">
    <property type="entry name" value="PPR"/>
    <property type="match status" value="1"/>
</dbReference>
<dbReference type="PANTHER" id="PTHR47926:SF347">
    <property type="entry name" value="PENTATRICOPEPTIDE REPEAT-CONTAINING PROTEIN"/>
    <property type="match status" value="1"/>
</dbReference>
<dbReference type="AlphaFoldDB" id="A0AAE2CTB8"/>
<reference evidence="3" key="2">
    <citation type="journal article" date="2024" name="Plant">
        <title>Genomic evolution and insights into agronomic trait innovations of Sesamum species.</title>
        <authorList>
            <person name="Miao H."/>
            <person name="Wang L."/>
            <person name="Qu L."/>
            <person name="Liu H."/>
            <person name="Sun Y."/>
            <person name="Le M."/>
            <person name="Wang Q."/>
            <person name="Wei S."/>
            <person name="Zheng Y."/>
            <person name="Lin W."/>
            <person name="Duan Y."/>
            <person name="Cao H."/>
            <person name="Xiong S."/>
            <person name="Wang X."/>
            <person name="Wei L."/>
            <person name="Li C."/>
            <person name="Ma Q."/>
            <person name="Ju M."/>
            <person name="Zhao R."/>
            <person name="Li G."/>
            <person name="Mu C."/>
            <person name="Tian Q."/>
            <person name="Mei H."/>
            <person name="Zhang T."/>
            <person name="Gao T."/>
            <person name="Zhang H."/>
        </authorList>
    </citation>
    <scope>NUCLEOTIDE SEQUENCE</scope>
    <source>
        <strain evidence="3">3651</strain>
    </source>
</reference>
<dbReference type="Pfam" id="PF01535">
    <property type="entry name" value="PPR"/>
    <property type="match status" value="1"/>
</dbReference>
<keyword evidence="4" id="KW-1185">Reference proteome</keyword>
<dbReference type="PANTHER" id="PTHR47926">
    <property type="entry name" value="PENTATRICOPEPTIDE REPEAT-CONTAINING PROTEIN"/>
    <property type="match status" value="1"/>
</dbReference>
<organism evidence="3 4">
    <name type="scientific">Sesamum alatum</name>
    <dbReference type="NCBI Taxonomy" id="300844"/>
    <lineage>
        <taxon>Eukaryota</taxon>
        <taxon>Viridiplantae</taxon>
        <taxon>Streptophyta</taxon>
        <taxon>Embryophyta</taxon>
        <taxon>Tracheophyta</taxon>
        <taxon>Spermatophyta</taxon>
        <taxon>Magnoliopsida</taxon>
        <taxon>eudicotyledons</taxon>
        <taxon>Gunneridae</taxon>
        <taxon>Pentapetalae</taxon>
        <taxon>asterids</taxon>
        <taxon>lamiids</taxon>
        <taxon>Lamiales</taxon>
        <taxon>Pedaliaceae</taxon>
        <taxon>Sesamum</taxon>
    </lineage>
</organism>
<dbReference type="InterPro" id="IPR046960">
    <property type="entry name" value="PPR_At4g14850-like_plant"/>
</dbReference>
<evidence type="ECO:0000256" key="1">
    <source>
        <dbReference type="ARBA" id="ARBA00022737"/>
    </source>
</evidence>
<comment type="caution">
    <text evidence="3">The sequence shown here is derived from an EMBL/GenBank/DDBJ whole genome shotgun (WGS) entry which is preliminary data.</text>
</comment>
<dbReference type="NCBIfam" id="TIGR00756">
    <property type="entry name" value="PPR"/>
    <property type="match status" value="1"/>
</dbReference>
<name>A0AAE2CTB8_9LAMI</name>